<dbReference type="GO" id="GO:0004673">
    <property type="term" value="F:protein histidine kinase activity"/>
    <property type="evidence" value="ECO:0007669"/>
    <property type="project" value="UniProtKB-EC"/>
</dbReference>
<name>A0ABU0TMX7_9FLAO</name>
<comment type="caution">
    <text evidence="7">The sequence shown here is derived from an EMBL/GenBank/DDBJ whole genome shotgun (WGS) entry which is preliminary data.</text>
</comment>
<evidence type="ECO:0000256" key="2">
    <source>
        <dbReference type="ARBA" id="ARBA00012438"/>
    </source>
</evidence>
<keyword evidence="7" id="KW-0808">Transferase</keyword>
<proteinExistence type="predicted"/>
<comment type="catalytic activity">
    <reaction evidence="1">
        <text>ATP + protein L-histidine = ADP + protein N-phospho-L-histidine.</text>
        <dbReference type="EC" id="2.7.13.3"/>
    </reaction>
</comment>
<dbReference type="PRINTS" id="PR00344">
    <property type="entry name" value="BCTRLSENSOR"/>
</dbReference>
<dbReference type="InterPro" id="IPR003594">
    <property type="entry name" value="HATPase_dom"/>
</dbReference>
<feature type="domain" description="Histidine kinase" evidence="6">
    <location>
        <begin position="231"/>
        <end position="432"/>
    </location>
</feature>
<protein>
    <recommendedName>
        <fullName evidence="2">histidine kinase</fullName>
        <ecNumber evidence="2">2.7.13.3</ecNumber>
    </recommendedName>
</protein>
<keyword evidence="3" id="KW-0597">Phosphoprotein</keyword>
<dbReference type="Gene3D" id="3.30.565.10">
    <property type="entry name" value="Histidine kinase-like ATPase, C-terminal domain"/>
    <property type="match status" value="1"/>
</dbReference>
<dbReference type="PROSITE" id="PS50109">
    <property type="entry name" value="HIS_KIN"/>
    <property type="match status" value="1"/>
</dbReference>
<sequence length="432" mass="50357">MINNNRKLIGIFALLFFILAIIQVYFLYKTYKIKESQIYSSVTEKLDIYRDDSKNEYGLRNHKLHDLFVKFREGKISKSQFIKDVGHLNTKSTTSYSNKVDSIFSNSKYEVANRYDLLSTKYLPTGKYLFDEPVTLFETNRKVVKPGKTEEGVWDTSAIENDTENKNTYRTTIANYYEIKNIESIVFRDLWALILCCILILTAVLWIFVLTIRNLMIQQKKVEVLHTVVDNIAHEFKTPIATLKIAAKALDIDWDRNDLPLVQRQINRLENLMIQLSSDEKNASEIQKTFNRDWSDFFEDLKFLHSDTEFCFRNNTFDSLPFNKTDMETIIKNLCDNSVKYGAQKVDIDVDSVYNRLQIKISDNGNGISKSEQKYVFEKFYRIQSDNIHNTKGLGLGLFLVKNIVEKYDGKIDLNSEKNIGTTFTITLPYED</sequence>
<accession>A0ABU0TMX7</accession>
<dbReference type="Pfam" id="PF02518">
    <property type="entry name" value="HATPase_c"/>
    <property type="match status" value="1"/>
</dbReference>
<evidence type="ECO:0000256" key="4">
    <source>
        <dbReference type="SAM" id="Coils"/>
    </source>
</evidence>
<dbReference type="InterPro" id="IPR036890">
    <property type="entry name" value="HATPase_C_sf"/>
</dbReference>
<dbReference type="EMBL" id="JAUTAL010000001">
    <property type="protein sequence ID" value="MDQ1097655.1"/>
    <property type="molecule type" value="Genomic_DNA"/>
</dbReference>
<gene>
    <name evidence="7" type="ORF">QE404_002802</name>
</gene>
<evidence type="ECO:0000256" key="5">
    <source>
        <dbReference type="SAM" id="Phobius"/>
    </source>
</evidence>
<dbReference type="SUPFAM" id="SSF47384">
    <property type="entry name" value="Homodimeric domain of signal transducing histidine kinase"/>
    <property type="match status" value="1"/>
</dbReference>
<keyword evidence="5" id="KW-1133">Transmembrane helix</keyword>
<evidence type="ECO:0000256" key="3">
    <source>
        <dbReference type="ARBA" id="ARBA00022553"/>
    </source>
</evidence>
<keyword evidence="5" id="KW-0812">Transmembrane</keyword>
<dbReference type="InterPro" id="IPR036097">
    <property type="entry name" value="HisK_dim/P_sf"/>
</dbReference>
<dbReference type="EC" id="2.7.13.3" evidence="2"/>
<feature type="transmembrane region" description="Helical" evidence="5">
    <location>
        <begin position="190"/>
        <end position="212"/>
    </location>
</feature>
<feature type="transmembrane region" description="Helical" evidence="5">
    <location>
        <begin position="7"/>
        <end position="28"/>
    </location>
</feature>
<dbReference type="CDD" id="cd00075">
    <property type="entry name" value="HATPase"/>
    <property type="match status" value="1"/>
</dbReference>
<dbReference type="SUPFAM" id="SSF55874">
    <property type="entry name" value="ATPase domain of HSP90 chaperone/DNA topoisomerase II/histidine kinase"/>
    <property type="match status" value="1"/>
</dbReference>
<evidence type="ECO:0000256" key="1">
    <source>
        <dbReference type="ARBA" id="ARBA00000085"/>
    </source>
</evidence>
<dbReference type="PANTHER" id="PTHR43547">
    <property type="entry name" value="TWO-COMPONENT HISTIDINE KINASE"/>
    <property type="match status" value="1"/>
</dbReference>
<organism evidence="7 8">
    <name type="scientific">Chryseobacterium camelliae</name>
    <dbReference type="NCBI Taxonomy" id="1265445"/>
    <lineage>
        <taxon>Bacteria</taxon>
        <taxon>Pseudomonadati</taxon>
        <taxon>Bacteroidota</taxon>
        <taxon>Flavobacteriia</taxon>
        <taxon>Flavobacteriales</taxon>
        <taxon>Weeksellaceae</taxon>
        <taxon>Chryseobacterium group</taxon>
        <taxon>Chryseobacterium</taxon>
    </lineage>
</organism>
<feature type="coiled-coil region" evidence="4">
    <location>
        <begin position="262"/>
        <end position="289"/>
    </location>
</feature>
<evidence type="ECO:0000259" key="6">
    <source>
        <dbReference type="PROSITE" id="PS50109"/>
    </source>
</evidence>
<dbReference type="PANTHER" id="PTHR43547:SF2">
    <property type="entry name" value="HYBRID SIGNAL TRANSDUCTION HISTIDINE KINASE C"/>
    <property type="match status" value="1"/>
</dbReference>
<keyword evidence="7" id="KW-0418">Kinase</keyword>
<keyword evidence="8" id="KW-1185">Reference proteome</keyword>
<dbReference type="InterPro" id="IPR005467">
    <property type="entry name" value="His_kinase_dom"/>
</dbReference>
<dbReference type="Gene3D" id="1.10.287.130">
    <property type="match status" value="1"/>
</dbReference>
<keyword evidence="5" id="KW-0472">Membrane</keyword>
<evidence type="ECO:0000313" key="8">
    <source>
        <dbReference type="Proteomes" id="UP001225072"/>
    </source>
</evidence>
<dbReference type="Proteomes" id="UP001225072">
    <property type="component" value="Unassembled WGS sequence"/>
</dbReference>
<keyword evidence="4" id="KW-0175">Coiled coil</keyword>
<dbReference type="SMART" id="SM00387">
    <property type="entry name" value="HATPase_c"/>
    <property type="match status" value="1"/>
</dbReference>
<dbReference type="InterPro" id="IPR003661">
    <property type="entry name" value="HisK_dim/P_dom"/>
</dbReference>
<dbReference type="RefSeq" id="WP_307451334.1">
    <property type="nucleotide sequence ID" value="NZ_JAUTAL010000001.1"/>
</dbReference>
<dbReference type="CDD" id="cd00082">
    <property type="entry name" value="HisKA"/>
    <property type="match status" value="1"/>
</dbReference>
<reference evidence="7 8" key="1">
    <citation type="submission" date="2023-07" db="EMBL/GenBank/DDBJ databases">
        <title>Functional and genomic diversity of the sorghum phyllosphere microbiome.</title>
        <authorList>
            <person name="Shade A."/>
        </authorList>
    </citation>
    <scope>NUCLEOTIDE SEQUENCE [LARGE SCALE GENOMIC DNA]</scope>
    <source>
        <strain evidence="7 8">SORGH_AS_1064</strain>
    </source>
</reference>
<evidence type="ECO:0000313" key="7">
    <source>
        <dbReference type="EMBL" id="MDQ1097655.1"/>
    </source>
</evidence>
<dbReference type="InterPro" id="IPR004358">
    <property type="entry name" value="Sig_transdc_His_kin-like_C"/>
</dbReference>